<evidence type="ECO:0000313" key="2">
    <source>
        <dbReference type="EMBL" id="MCD7471062.1"/>
    </source>
</evidence>
<reference evidence="2 3" key="1">
    <citation type="journal article" date="2021" name="BMC Genomics">
        <title>Datura genome reveals duplications of psychoactive alkaloid biosynthetic genes and high mutation rate following tissue culture.</title>
        <authorList>
            <person name="Rajewski A."/>
            <person name="Carter-House D."/>
            <person name="Stajich J."/>
            <person name="Litt A."/>
        </authorList>
    </citation>
    <scope>NUCLEOTIDE SEQUENCE [LARGE SCALE GENOMIC DNA]</scope>
    <source>
        <strain evidence="2">AR-01</strain>
    </source>
</reference>
<protein>
    <submittedName>
        <fullName evidence="2">Uncharacterized protein</fullName>
    </submittedName>
</protein>
<dbReference type="EMBL" id="JACEIK010001640">
    <property type="protein sequence ID" value="MCD7471062.1"/>
    <property type="molecule type" value="Genomic_DNA"/>
</dbReference>
<accession>A0ABS8TKI0</accession>
<evidence type="ECO:0000313" key="3">
    <source>
        <dbReference type="Proteomes" id="UP000823775"/>
    </source>
</evidence>
<feature type="region of interest" description="Disordered" evidence="1">
    <location>
        <begin position="63"/>
        <end position="104"/>
    </location>
</feature>
<organism evidence="2 3">
    <name type="scientific">Datura stramonium</name>
    <name type="common">Jimsonweed</name>
    <name type="synonym">Common thornapple</name>
    <dbReference type="NCBI Taxonomy" id="4076"/>
    <lineage>
        <taxon>Eukaryota</taxon>
        <taxon>Viridiplantae</taxon>
        <taxon>Streptophyta</taxon>
        <taxon>Embryophyta</taxon>
        <taxon>Tracheophyta</taxon>
        <taxon>Spermatophyta</taxon>
        <taxon>Magnoliopsida</taxon>
        <taxon>eudicotyledons</taxon>
        <taxon>Gunneridae</taxon>
        <taxon>Pentapetalae</taxon>
        <taxon>asterids</taxon>
        <taxon>lamiids</taxon>
        <taxon>Solanales</taxon>
        <taxon>Solanaceae</taxon>
        <taxon>Solanoideae</taxon>
        <taxon>Datureae</taxon>
        <taxon>Datura</taxon>
    </lineage>
</organism>
<sequence>MVEGRWGFYISIDRECPLSPAPDAADVAHLEVPPDQTPIAAEETTVYIDKFVTVHEVKEKLVTEGRPETLSGESGRKVGNNGSLESAQNRKPEGRPRRTREARK</sequence>
<gene>
    <name evidence="2" type="ORF">HAX54_011342</name>
</gene>
<proteinExistence type="predicted"/>
<evidence type="ECO:0000256" key="1">
    <source>
        <dbReference type="SAM" id="MobiDB-lite"/>
    </source>
</evidence>
<dbReference type="Proteomes" id="UP000823775">
    <property type="component" value="Unassembled WGS sequence"/>
</dbReference>
<keyword evidence="3" id="KW-1185">Reference proteome</keyword>
<name>A0ABS8TKI0_DATST</name>
<comment type="caution">
    <text evidence="2">The sequence shown here is derived from an EMBL/GenBank/DDBJ whole genome shotgun (WGS) entry which is preliminary data.</text>
</comment>